<accession>A0A0V8JGK0</accession>
<sequence length="157" mass="18279">MELLNGVTGFYIDLKDKPPKNSLKKFKVHSYEAARTYNGELLECNDIDVHSNFLFSILRISNKDIYVLLNKHYPFVAFASSVNEERIIFVNDKELSLFFSAFYKILDAESLNGRLIYTRKKGSVLIKNDNQLNHAELAQIAYWKPITLGEVLYNYWD</sequence>
<comment type="caution">
    <text evidence="1">The sequence shown here is derived from an EMBL/GenBank/DDBJ whole genome shotgun (WGS) entry which is preliminary data.</text>
</comment>
<keyword evidence="2" id="KW-1185">Reference proteome</keyword>
<evidence type="ECO:0000313" key="2">
    <source>
        <dbReference type="Proteomes" id="UP000053681"/>
    </source>
</evidence>
<organism evidence="1 2">
    <name type="scientific">Priestia veravalensis</name>
    <dbReference type="NCBI Taxonomy" id="1414648"/>
    <lineage>
        <taxon>Bacteria</taxon>
        <taxon>Bacillati</taxon>
        <taxon>Bacillota</taxon>
        <taxon>Bacilli</taxon>
        <taxon>Bacillales</taxon>
        <taxon>Bacillaceae</taxon>
        <taxon>Priestia</taxon>
    </lineage>
</organism>
<dbReference type="Proteomes" id="UP000053681">
    <property type="component" value="Unassembled WGS sequence"/>
</dbReference>
<dbReference type="EMBL" id="LNQP01000108">
    <property type="protein sequence ID" value="KSU86171.1"/>
    <property type="molecule type" value="Genomic_DNA"/>
</dbReference>
<dbReference type="AlphaFoldDB" id="A0A0V8JGK0"/>
<dbReference type="RefSeq" id="WP_025907721.1">
    <property type="nucleotide sequence ID" value="NZ_KQ758722.1"/>
</dbReference>
<proteinExistence type="predicted"/>
<name>A0A0V8JGK0_9BACI</name>
<reference evidence="1 2" key="1">
    <citation type="submission" date="2015-11" db="EMBL/GenBank/DDBJ databases">
        <title>Bacillus caseinolyticus sp nov.</title>
        <authorList>
            <person name="Dastager S.G."/>
            <person name="Mawlankar R."/>
        </authorList>
    </citation>
    <scope>NUCLEOTIDE SEQUENCE [LARGE SCALE GENOMIC DNA]</scope>
    <source>
        <strain evidence="1 2">SGD-V-76</strain>
    </source>
</reference>
<protein>
    <submittedName>
        <fullName evidence="1">Uncharacterized protein</fullName>
    </submittedName>
</protein>
<evidence type="ECO:0000313" key="1">
    <source>
        <dbReference type="EMBL" id="KSU86171.1"/>
    </source>
</evidence>
<gene>
    <name evidence="1" type="ORF">AS180_20095</name>
</gene>